<evidence type="ECO:0000313" key="2">
    <source>
        <dbReference type="Proteomes" id="UP000286134"/>
    </source>
</evidence>
<dbReference type="Proteomes" id="UP000286134">
    <property type="component" value="Unassembled WGS sequence"/>
</dbReference>
<evidence type="ECO:0000313" key="1">
    <source>
        <dbReference type="EMBL" id="RKF56860.1"/>
    </source>
</evidence>
<dbReference type="OrthoDB" id="4159838at2759"/>
<gene>
    <name evidence="1" type="ORF">OnM2_078045</name>
</gene>
<keyword evidence="2" id="KW-1185">Reference proteome</keyword>
<reference evidence="1 2" key="1">
    <citation type="journal article" date="2018" name="BMC Genomics">
        <title>Comparative genome analyses reveal sequence features reflecting distinct modes of host-adaptation between dicot and monocot powdery mildew.</title>
        <authorList>
            <person name="Wu Y."/>
            <person name="Ma X."/>
            <person name="Pan Z."/>
            <person name="Kale S.D."/>
            <person name="Song Y."/>
            <person name="King H."/>
            <person name="Zhang Q."/>
            <person name="Presley C."/>
            <person name="Deng X."/>
            <person name="Wei C.I."/>
            <person name="Xiao S."/>
        </authorList>
    </citation>
    <scope>NUCLEOTIDE SEQUENCE [LARGE SCALE GENOMIC DNA]</scope>
    <source>
        <strain evidence="1">UMSG2</strain>
    </source>
</reference>
<dbReference type="AlphaFoldDB" id="A0A420HHI1"/>
<organism evidence="1 2">
    <name type="scientific">Erysiphe neolycopersici</name>
    <dbReference type="NCBI Taxonomy" id="212602"/>
    <lineage>
        <taxon>Eukaryota</taxon>
        <taxon>Fungi</taxon>
        <taxon>Dikarya</taxon>
        <taxon>Ascomycota</taxon>
        <taxon>Pezizomycotina</taxon>
        <taxon>Leotiomycetes</taxon>
        <taxon>Erysiphales</taxon>
        <taxon>Erysiphaceae</taxon>
        <taxon>Erysiphe</taxon>
    </lineage>
</organism>
<accession>A0A420HHI1</accession>
<comment type="caution">
    <text evidence="1">The sequence shown here is derived from an EMBL/GenBank/DDBJ whole genome shotgun (WGS) entry which is preliminary data.</text>
</comment>
<name>A0A420HHI1_9PEZI</name>
<sequence length="996" mass="113331">MNYGSLSSNKNTYISTPEQRAEILLNQRQSHDEIDRKWTAARCKRLLRAITSRVAILRKEVNRYSNNVQSESELKHANFGSEVTIELKEKDFPKLKNRKQKVKRTYGRIRKTKNLCDKSLQTSNTLKEKAFFLPSQVLVPTPVLTRLRGDRKIEQGAATLSPFKTHYEKYEESRYSLYNGARDSRLFQHFGQGEVRDVSNGAQSEIYDKIYHAFETLLHTTLDVKSATNSKGSRSLQDMTLRVIPKYIVEQQELLQIYAHDSGSKSTLEYRDICGEIYDELENFGTYGYGWKGLRNIVRAHGLQVISDAIKERLFNLESCNALISLCLNNGASEEARTILTSFLSCTAFSRPQAIDDILCEPLGLLQRFSNLQNQTSFFYHTLSNLLSECKLPFEWLASKNFGIIWTGLIKSFALDSLDYEAFDFCETAFSLFLNYPNIPLNCRDSTNDISEHRGSIVDFDDAVKNTFSSLLTILVSISILDNNSGRQIFTTATGSTICRYDFIISFLRKCIDYVPTQSEVNEQYLLLLFANLLAVKEDTQLISNNFILDSLSNVLKNIQNSVTKFSKVAMFVCQVAQCCGKGTSGLGYDYLQLIHFRIKKFKSGTATTNFLKGIIVDSALIFARKVPRYQHVEYAASMNASYFIQPHNEKMSLGNLSWDKDDKNFSGFRWEEGIGEWVTVTPAVTKLKKKFAVTEHIENEFSPRKLQDPPHSVICRSITYKTNQLNCEQTPFQDLATEASVLTPSQPPKNEILHYESPLKQKSKVNKDLIQPNSLYCVNRLSYKKLISLQKKPDENTRQSNIANYGMIMCNIEVSNNQGPIVLSSSPNPFYKFAHNSLYFTNHSPSREHKSTPLLGTQIKIPNRSSLCSNNSLGKRKFSKSSLSKYNQTWDNVSSCEDDEDELSFLSTSCPFASVNESDSDTKSVSVMDSSITTSSSSQDLNNANKKETHYLGYDLVGRKTRLESIKKRRLFPKRTRSSQRFLQQQVGSEDELCI</sequence>
<dbReference type="EMBL" id="MCFK01007828">
    <property type="protein sequence ID" value="RKF56860.1"/>
    <property type="molecule type" value="Genomic_DNA"/>
</dbReference>
<protein>
    <submittedName>
        <fullName evidence="1">Uncharacterized protein</fullName>
    </submittedName>
</protein>
<proteinExistence type="predicted"/>